<proteinExistence type="predicted"/>
<evidence type="ECO:0000313" key="1">
    <source>
        <dbReference type="EMBL" id="DAB36617.1"/>
    </source>
</evidence>
<dbReference type="EMBL" id="DLUG01000105">
    <property type="protein sequence ID" value="DAB36617.1"/>
    <property type="molecule type" value="Genomic_DNA"/>
</dbReference>
<evidence type="ECO:0000313" key="2">
    <source>
        <dbReference type="Proteomes" id="UP000231638"/>
    </source>
</evidence>
<accession>A0A2D3WD07</accession>
<sequence length="675" mass="74392">MDAESRIRIAISSVLNGKGFDDATASTEKLKQKAKEASRGISGINDTLDILKSRAESVVQPLYTVQGIFAAYGVGTAVKSLIDINAQYERMQTGIAALIAVNAQNETSTGRNVTAAEKFALAQKMAAAAVEELRKANVDTPANLEQLTDGFQSAIGPALKLNWTIDQTIKYTTLMTQAAAAMGMPMNQLAQEMRSVLSGQIDMNSQVARNLGITNEQIALHIKMGDTYDFLLSKLRDFEEAGKKIRTDWDGVTSDLEDRFASIRKATGDKLFEALKIDLAEVSTLLEKNTDQIAGEFSSALMSIYTNGKKIGEGLYEMRDILDNVVVGYAAFKVGGMIATGVATATTAIVAMNTALKTATVAQLAFNVAAKANPYVLGATVLGSLAYATYESSQEIQAQAEANTKYWENIGKENTEKAKTQEGMLKTAEAYELKYQEIFEKTGQRIEAYKTQAEQLRKMAASVGGATQEKLKFGGAAILSDEDSKKQTLESLKTYEDFYKSTGDLATAWASKEAEIRMKNTTLSEAQLQKLLAAEKQEYMDSAKITKDRKKLNEDYYDYIADLSKTSTQDKVDQEILTEAYKYQKFLDEHKLTLEQREALERAFTGAIERIQTDGQKESLKKQEDALLEYYKAIGNTTKAAEIELKRYEESLNDVRDLTSTQRAEMIAAKETEIE</sequence>
<dbReference type="Proteomes" id="UP000231638">
    <property type="component" value="Unassembled WGS sequence"/>
</dbReference>
<dbReference type="AlphaFoldDB" id="A0A2D3WD07"/>
<gene>
    <name evidence="1" type="ORF">CFH80_03950</name>
</gene>
<comment type="caution">
    <text evidence="1">The sequence shown here is derived from an EMBL/GenBank/DDBJ whole genome shotgun (WGS) entry which is preliminary data.</text>
</comment>
<protein>
    <submittedName>
        <fullName evidence="1">Uncharacterized protein</fullName>
    </submittedName>
</protein>
<feature type="non-terminal residue" evidence="1">
    <location>
        <position position="675"/>
    </location>
</feature>
<reference evidence="1 2" key="1">
    <citation type="journal article" date="2017" name="Front. Microbiol.">
        <title>Comparative Genomic Analysis of the Class Epsilonproteobacteria and Proposed Reclassification to Epsilonbacteraeota (phyl. nov.).</title>
        <authorList>
            <person name="Waite D.W."/>
            <person name="Vanwonterghem I."/>
            <person name="Rinke C."/>
            <person name="Parks D.H."/>
            <person name="Zhang Y."/>
            <person name="Takai K."/>
            <person name="Sievert S.M."/>
            <person name="Simon J."/>
            <person name="Campbell B.J."/>
            <person name="Hanson T.E."/>
            <person name="Woyke T."/>
            <person name="Klotz M.G."/>
            <person name="Hugenholtz P."/>
        </authorList>
    </citation>
    <scope>NUCLEOTIDE SEQUENCE [LARGE SCALE GENOMIC DNA]</scope>
    <source>
        <strain evidence="1">UBA11420</strain>
    </source>
</reference>
<organism evidence="1 2">
    <name type="scientific">Sulfurospirillum cavolei</name>
    <dbReference type="NCBI Taxonomy" id="366522"/>
    <lineage>
        <taxon>Bacteria</taxon>
        <taxon>Pseudomonadati</taxon>
        <taxon>Campylobacterota</taxon>
        <taxon>Epsilonproteobacteria</taxon>
        <taxon>Campylobacterales</taxon>
        <taxon>Sulfurospirillaceae</taxon>
        <taxon>Sulfurospirillum</taxon>
    </lineage>
</organism>
<name>A0A2D3WD07_9BACT</name>